<dbReference type="PROSITE" id="PS50850">
    <property type="entry name" value="MFS"/>
    <property type="match status" value="1"/>
</dbReference>
<evidence type="ECO:0000256" key="1">
    <source>
        <dbReference type="ARBA" id="ARBA00004141"/>
    </source>
</evidence>
<keyword evidence="2 5" id="KW-0812">Transmembrane</keyword>
<dbReference type="Gene3D" id="1.20.1250.20">
    <property type="entry name" value="MFS general substrate transporter like domains"/>
    <property type="match status" value="2"/>
</dbReference>
<dbReference type="InterPro" id="IPR005828">
    <property type="entry name" value="MFS_sugar_transport-like"/>
</dbReference>
<evidence type="ECO:0000256" key="5">
    <source>
        <dbReference type="SAM" id="Phobius"/>
    </source>
</evidence>
<dbReference type="OrthoDB" id="433512at2759"/>
<accession>A0A6A5KEW2</accession>
<dbReference type="GO" id="GO:0022857">
    <property type="term" value="F:transmembrane transporter activity"/>
    <property type="evidence" value="ECO:0007669"/>
    <property type="project" value="InterPro"/>
</dbReference>
<dbReference type="InterPro" id="IPR005829">
    <property type="entry name" value="Sugar_transporter_CS"/>
</dbReference>
<keyword evidence="4 5" id="KW-0472">Membrane</keyword>
<dbReference type="Pfam" id="PF00083">
    <property type="entry name" value="Sugar_tr"/>
    <property type="match status" value="1"/>
</dbReference>
<feature type="transmembrane region" description="Helical" evidence="5">
    <location>
        <begin position="175"/>
        <end position="199"/>
    </location>
</feature>
<keyword evidence="3 5" id="KW-1133">Transmembrane helix</keyword>
<dbReference type="EMBL" id="ML975306">
    <property type="protein sequence ID" value="KAF1834186.1"/>
    <property type="molecule type" value="Genomic_DNA"/>
</dbReference>
<dbReference type="GO" id="GO:0016020">
    <property type="term" value="C:membrane"/>
    <property type="evidence" value="ECO:0007669"/>
    <property type="project" value="UniProtKB-SubCell"/>
</dbReference>
<reference evidence="7" key="1">
    <citation type="submission" date="2020-01" db="EMBL/GenBank/DDBJ databases">
        <authorList>
            <consortium name="DOE Joint Genome Institute"/>
            <person name="Haridas S."/>
            <person name="Albert R."/>
            <person name="Binder M."/>
            <person name="Bloem J."/>
            <person name="Labutti K."/>
            <person name="Salamov A."/>
            <person name="Andreopoulos B."/>
            <person name="Baker S.E."/>
            <person name="Barry K."/>
            <person name="Bills G."/>
            <person name="Bluhm B.H."/>
            <person name="Cannon C."/>
            <person name="Castanera R."/>
            <person name="Culley D.E."/>
            <person name="Daum C."/>
            <person name="Ezra D."/>
            <person name="Gonzalez J.B."/>
            <person name="Henrissat B."/>
            <person name="Kuo A."/>
            <person name="Liang C."/>
            <person name="Lipzen A."/>
            <person name="Lutzoni F."/>
            <person name="Magnuson J."/>
            <person name="Mondo S."/>
            <person name="Nolan M."/>
            <person name="Ohm R."/>
            <person name="Pangilinan J."/>
            <person name="Park H.-J."/>
            <person name="Ramirez L."/>
            <person name="Alfaro M."/>
            <person name="Sun H."/>
            <person name="Tritt A."/>
            <person name="Yoshinaga Y."/>
            <person name="Zwiers L.-H."/>
            <person name="Turgeon B.G."/>
            <person name="Goodwin S.B."/>
            <person name="Spatafora J.W."/>
            <person name="Crous P.W."/>
            <person name="Grigoriev I.V."/>
        </authorList>
    </citation>
    <scope>NUCLEOTIDE SEQUENCE</scope>
    <source>
        <strain evidence="7">P77</strain>
    </source>
</reference>
<feature type="transmembrane region" description="Helical" evidence="5">
    <location>
        <begin position="135"/>
        <end position="155"/>
    </location>
</feature>
<feature type="transmembrane region" description="Helical" evidence="5">
    <location>
        <begin position="45"/>
        <end position="64"/>
    </location>
</feature>
<dbReference type="Proteomes" id="UP000800040">
    <property type="component" value="Unassembled WGS sequence"/>
</dbReference>
<dbReference type="InterPro" id="IPR020846">
    <property type="entry name" value="MFS_dom"/>
</dbReference>
<evidence type="ECO:0000256" key="4">
    <source>
        <dbReference type="ARBA" id="ARBA00023136"/>
    </source>
</evidence>
<sequence>MQGLGQLAAAVVTLIVVIVYKEDLIAVATVGDCVGQCAMHVDKMWRIIIAFGGVPGWFALYYRLTVPETPRYTFDVLYDVEKASVDTRKYRYGKQGNAVNHLTQAKTRSEMAQYKTPRPSLREVFRFYSQKRQAIRLFGTSMSWFFLDLAFYGLGLSSASLMSTMGFGQKENLYIYLRNTATGQIVLLCAGALPGYWLTVFTVDKLGRKPIQIAGFGILTIIFCVLGFAWEGLTKTHLLVLYVLAQFFFNFGPNATTFITPAEIFPTRVRCTGHGFSAAMGKLGAVFAQIFFAPMIKRGATHDNPTPWIHGVMQIFALFMFLGMLTSFLVPESKQARLEALAGEKDDVYELQASNWRNRGGAAGAPSAGDVDTFGHSVVIARGSGSARSVRTGSEGGLRDGDVEKKWWKCREKEVHAHVV</sequence>
<evidence type="ECO:0000259" key="6">
    <source>
        <dbReference type="PROSITE" id="PS50850"/>
    </source>
</evidence>
<comment type="subcellular location">
    <subcellularLocation>
        <location evidence="1">Membrane</location>
        <topology evidence="1">Multi-pass membrane protein</topology>
    </subcellularLocation>
</comment>
<evidence type="ECO:0000313" key="7">
    <source>
        <dbReference type="EMBL" id="KAF1834186.1"/>
    </source>
</evidence>
<keyword evidence="8" id="KW-1185">Reference proteome</keyword>
<protein>
    <submittedName>
        <fullName evidence="7">MFS general substrate transporter</fullName>
    </submittedName>
</protein>
<evidence type="ECO:0000256" key="3">
    <source>
        <dbReference type="ARBA" id="ARBA00022989"/>
    </source>
</evidence>
<dbReference type="PANTHER" id="PTHR24064">
    <property type="entry name" value="SOLUTE CARRIER FAMILY 22 MEMBER"/>
    <property type="match status" value="1"/>
</dbReference>
<organism evidence="7 8">
    <name type="scientific">Decorospora gaudefroyi</name>
    <dbReference type="NCBI Taxonomy" id="184978"/>
    <lineage>
        <taxon>Eukaryota</taxon>
        <taxon>Fungi</taxon>
        <taxon>Dikarya</taxon>
        <taxon>Ascomycota</taxon>
        <taxon>Pezizomycotina</taxon>
        <taxon>Dothideomycetes</taxon>
        <taxon>Pleosporomycetidae</taxon>
        <taxon>Pleosporales</taxon>
        <taxon>Pleosporineae</taxon>
        <taxon>Pleosporaceae</taxon>
        <taxon>Decorospora</taxon>
    </lineage>
</organism>
<feature type="transmembrane region" description="Helical" evidence="5">
    <location>
        <begin position="236"/>
        <end position="255"/>
    </location>
</feature>
<proteinExistence type="predicted"/>
<dbReference type="PROSITE" id="PS00216">
    <property type="entry name" value="SUGAR_TRANSPORT_1"/>
    <property type="match status" value="1"/>
</dbReference>
<feature type="transmembrane region" description="Helical" evidence="5">
    <location>
        <begin position="308"/>
        <end position="330"/>
    </location>
</feature>
<name>A0A6A5KEW2_9PLEO</name>
<dbReference type="InterPro" id="IPR036259">
    <property type="entry name" value="MFS_trans_sf"/>
</dbReference>
<feature type="transmembrane region" description="Helical" evidence="5">
    <location>
        <begin position="276"/>
        <end position="296"/>
    </location>
</feature>
<evidence type="ECO:0000313" key="8">
    <source>
        <dbReference type="Proteomes" id="UP000800040"/>
    </source>
</evidence>
<dbReference type="SUPFAM" id="SSF103473">
    <property type="entry name" value="MFS general substrate transporter"/>
    <property type="match status" value="1"/>
</dbReference>
<feature type="transmembrane region" description="Helical" evidence="5">
    <location>
        <begin position="211"/>
        <end position="230"/>
    </location>
</feature>
<dbReference type="AlphaFoldDB" id="A0A6A5KEW2"/>
<evidence type="ECO:0000256" key="2">
    <source>
        <dbReference type="ARBA" id="ARBA00022692"/>
    </source>
</evidence>
<gene>
    <name evidence="7" type="ORF">BDW02DRAFT_569323</name>
</gene>
<feature type="domain" description="Major facilitator superfamily (MFS) profile" evidence="6">
    <location>
        <begin position="1"/>
        <end position="335"/>
    </location>
</feature>